<dbReference type="KEGG" id="lbc:LACBIDRAFT_301910"/>
<organism evidence="2">
    <name type="scientific">Laccaria bicolor (strain S238N-H82 / ATCC MYA-4686)</name>
    <name type="common">Bicoloured deceiver</name>
    <name type="synonym">Laccaria laccata var. bicolor</name>
    <dbReference type="NCBI Taxonomy" id="486041"/>
    <lineage>
        <taxon>Eukaryota</taxon>
        <taxon>Fungi</taxon>
        <taxon>Dikarya</taxon>
        <taxon>Basidiomycota</taxon>
        <taxon>Agaricomycotina</taxon>
        <taxon>Agaricomycetes</taxon>
        <taxon>Agaricomycetidae</taxon>
        <taxon>Agaricales</taxon>
        <taxon>Agaricineae</taxon>
        <taxon>Hydnangiaceae</taxon>
        <taxon>Laccaria</taxon>
    </lineage>
</organism>
<accession>B0CPW5</accession>
<dbReference type="InParanoid" id="B0CPW5"/>
<dbReference type="RefSeq" id="XP_001874344.1">
    <property type="nucleotide sequence ID" value="XM_001874309.1"/>
</dbReference>
<dbReference type="GeneID" id="6068899"/>
<evidence type="ECO:0000313" key="1">
    <source>
        <dbReference type="EMBL" id="EDR16136.1"/>
    </source>
</evidence>
<name>B0CPW5_LACBS</name>
<dbReference type="AlphaFoldDB" id="B0CPW5"/>
<protein>
    <submittedName>
        <fullName evidence="1">Predicted protein</fullName>
    </submittedName>
</protein>
<sequence>MNGHRSISQWKGRRRQDCRNDLEGWVAIRRCVDQLPIQTSGLKLASSDTQRCNRLTKLSGVAGAESVGCRRAFLDES</sequence>
<dbReference type="Proteomes" id="UP000001194">
    <property type="component" value="Unassembled WGS sequence"/>
</dbReference>
<dbReference type="HOGENOM" id="CLU_2638470_0_0_1"/>
<dbReference type="EMBL" id="DS547091">
    <property type="protein sequence ID" value="EDR16136.1"/>
    <property type="molecule type" value="Genomic_DNA"/>
</dbReference>
<reference evidence="1 2" key="1">
    <citation type="journal article" date="2008" name="Nature">
        <title>The genome of Laccaria bicolor provides insights into mycorrhizal symbiosis.</title>
        <authorList>
            <person name="Martin F."/>
            <person name="Aerts A."/>
            <person name="Ahren D."/>
            <person name="Brun A."/>
            <person name="Danchin E.G.J."/>
            <person name="Duchaussoy F."/>
            <person name="Gibon J."/>
            <person name="Kohler A."/>
            <person name="Lindquist E."/>
            <person name="Pereda V."/>
            <person name="Salamov A."/>
            <person name="Shapiro H.J."/>
            <person name="Wuyts J."/>
            <person name="Blaudez D."/>
            <person name="Buee M."/>
            <person name="Brokstein P."/>
            <person name="Canbaeck B."/>
            <person name="Cohen D."/>
            <person name="Courty P.E."/>
            <person name="Coutinho P.M."/>
            <person name="Delaruelle C."/>
            <person name="Detter J.C."/>
            <person name="Deveau A."/>
            <person name="DiFazio S."/>
            <person name="Duplessis S."/>
            <person name="Fraissinet-Tachet L."/>
            <person name="Lucic E."/>
            <person name="Frey-Klett P."/>
            <person name="Fourrey C."/>
            <person name="Feussner I."/>
            <person name="Gay G."/>
            <person name="Grimwood J."/>
            <person name="Hoegger P.J."/>
            <person name="Jain P."/>
            <person name="Kilaru S."/>
            <person name="Labbe J."/>
            <person name="Lin Y.C."/>
            <person name="Legue V."/>
            <person name="Le Tacon F."/>
            <person name="Marmeisse R."/>
            <person name="Melayah D."/>
            <person name="Montanini B."/>
            <person name="Muratet M."/>
            <person name="Nehls U."/>
            <person name="Niculita-Hirzel H."/>
            <person name="Oudot-Le Secq M.P."/>
            <person name="Peter M."/>
            <person name="Quesneville H."/>
            <person name="Rajashekar B."/>
            <person name="Reich M."/>
            <person name="Rouhier N."/>
            <person name="Schmutz J."/>
            <person name="Yin T."/>
            <person name="Chalot M."/>
            <person name="Henrissat B."/>
            <person name="Kuees U."/>
            <person name="Lucas S."/>
            <person name="Van de Peer Y."/>
            <person name="Podila G.K."/>
            <person name="Polle A."/>
            <person name="Pukkila P.J."/>
            <person name="Richardson P.M."/>
            <person name="Rouze P."/>
            <person name="Sanders I.R."/>
            <person name="Stajich J.E."/>
            <person name="Tunlid A."/>
            <person name="Tuskan G."/>
            <person name="Grigoriev I.V."/>
        </authorList>
    </citation>
    <scope>NUCLEOTIDE SEQUENCE [LARGE SCALE GENOMIC DNA]</scope>
    <source>
        <strain evidence="2">S238N-H82 / ATCC MYA-4686</strain>
    </source>
</reference>
<gene>
    <name evidence="1" type="ORF">LACBIDRAFT_301910</name>
</gene>
<proteinExistence type="predicted"/>
<evidence type="ECO:0000313" key="2">
    <source>
        <dbReference type="Proteomes" id="UP000001194"/>
    </source>
</evidence>
<keyword evidence="2" id="KW-1185">Reference proteome</keyword>